<keyword evidence="2" id="KW-1185">Reference proteome</keyword>
<dbReference type="HOGENOM" id="CLU_2197450_0_0_1"/>
<dbReference type="GeneID" id="13292375"/>
<name>E5A9K0_LEPMJ</name>
<dbReference type="EMBL" id="FP929138">
    <property type="protein sequence ID" value="CBY00341.1"/>
    <property type="molecule type" value="Genomic_DNA"/>
</dbReference>
<protein>
    <submittedName>
        <fullName evidence="1">Predicted protein</fullName>
    </submittedName>
</protein>
<proteinExistence type="predicted"/>
<sequence>MAQERSSAADSPLTTGQLTAFLLRADCGRSIARAWFLRRGKSTKVQFAFEAHVVAMCTYSTYGGDEFSGQPSPAEYPVAQYQVPRQYLPYEYIQDIVPMTYFARTTQT</sequence>
<dbReference type="AlphaFoldDB" id="E5A9K0"/>
<dbReference type="Proteomes" id="UP000002668">
    <property type="component" value="Genome"/>
</dbReference>
<accession>E5A9K0</accession>
<dbReference type="RefSeq" id="XP_003843820.1">
    <property type="nucleotide sequence ID" value="XM_003843772.1"/>
</dbReference>
<evidence type="ECO:0000313" key="1">
    <source>
        <dbReference type="EMBL" id="CBY00341.1"/>
    </source>
</evidence>
<gene>
    <name evidence="1" type="ORF">LEMA_P014710.1</name>
</gene>
<dbReference type="VEuPathDB" id="FungiDB:LEMA_P014710.1"/>
<dbReference type="InParanoid" id="E5A9K0"/>
<reference evidence="2" key="1">
    <citation type="journal article" date="2011" name="Nat. Commun.">
        <title>Effector diversification within compartments of the Leptosphaeria maculans genome affected by Repeat-Induced Point mutations.</title>
        <authorList>
            <person name="Rouxel T."/>
            <person name="Grandaubert J."/>
            <person name="Hane J.K."/>
            <person name="Hoede C."/>
            <person name="van de Wouw A.P."/>
            <person name="Couloux A."/>
            <person name="Dominguez V."/>
            <person name="Anthouard V."/>
            <person name="Bally P."/>
            <person name="Bourras S."/>
            <person name="Cozijnsen A.J."/>
            <person name="Ciuffetti L.M."/>
            <person name="Degrave A."/>
            <person name="Dilmaghani A."/>
            <person name="Duret L."/>
            <person name="Fudal I."/>
            <person name="Goodwin S.B."/>
            <person name="Gout L."/>
            <person name="Glaser N."/>
            <person name="Linglin J."/>
            <person name="Kema G.H.J."/>
            <person name="Lapalu N."/>
            <person name="Lawrence C.B."/>
            <person name="May K."/>
            <person name="Meyer M."/>
            <person name="Ollivier B."/>
            <person name="Poulain J."/>
            <person name="Schoch C.L."/>
            <person name="Simon A."/>
            <person name="Spatafora J.W."/>
            <person name="Stachowiak A."/>
            <person name="Turgeon B.G."/>
            <person name="Tyler B.M."/>
            <person name="Vincent D."/>
            <person name="Weissenbach J."/>
            <person name="Amselem J."/>
            <person name="Quesneville H."/>
            <person name="Oliver R.P."/>
            <person name="Wincker P."/>
            <person name="Balesdent M.-H."/>
            <person name="Howlett B.J."/>
        </authorList>
    </citation>
    <scope>NUCLEOTIDE SEQUENCE [LARGE SCALE GENOMIC DNA]</scope>
    <source>
        <strain evidence="2">JN3 / isolate v23.1.3 / race Av1-4-5-6-7-8</strain>
    </source>
</reference>
<evidence type="ECO:0000313" key="2">
    <source>
        <dbReference type="Proteomes" id="UP000002668"/>
    </source>
</evidence>
<organism evidence="2">
    <name type="scientific">Leptosphaeria maculans (strain JN3 / isolate v23.1.3 / race Av1-4-5-6-7-8)</name>
    <name type="common">Blackleg fungus</name>
    <name type="synonym">Phoma lingam</name>
    <dbReference type="NCBI Taxonomy" id="985895"/>
    <lineage>
        <taxon>Eukaryota</taxon>
        <taxon>Fungi</taxon>
        <taxon>Dikarya</taxon>
        <taxon>Ascomycota</taxon>
        <taxon>Pezizomycotina</taxon>
        <taxon>Dothideomycetes</taxon>
        <taxon>Pleosporomycetidae</taxon>
        <taxon>Pleosporales</taxon>
        <taxon>Pleosporineae</taxon>
        <taxon>Leptosphaeriaceae</taxon>
        <taxon>Plenodomus</taxon>
        <taxon>Plenodomus lingam/Leptosphaeria maculans species complex</taxon>
    </lineage>
</organism>